<accession>A0A2V1IJ44</accession>
<comment type="caution">
    <text evidence="5">The sequence shown here is derived from an EMBL/GenBank/DDBJ whole genome shotgun (WGS) entry which is preliminary data.</text>
</comment>
<keyword evidence="2 3" id="KW-0802">TPR repeat</keyword>
<dbReference type="InterPro" id="IPR050498">
    <property type="entry name" value="Ycf3"/>
</dbReference>
<dbReference type="Pfam" id="PF13432">
    <property type="entry name" value="TPR_16"/>
    <property type="match status" value="1"/>
</dbReference>
<dbReference type="GeneID" id="82526385"/>
<proteinExistence type="predicted"/>
<evidence type="ECO:0008006" key="7">
    <source>
        <dbReference type="Google" id="ProtNLM"/>
    </source>
</evidence>
<keyword evidence="4" id="KW-0732">Signal</keyword>
<dbReference type="AlphaFoldDB" id="A0A2V1IJ44"/>
<feature type="chain" id="PRO_5016031709" description="Tetratricopeptide repeat protein" evidence="4">
    <location>
        <begin position="27"/>
        <end position="292"/>
    </location>
</feature>
<gene>
    <name evidence="5" type="ORF">C5O23_08505</name>
</gene>
<evidence type="ECO:0000313" key="6">
    <source>
        <dbReference type="Proteomes" id="UP000244905"/>
    </source>
</evidence>
<protein>
    <recommendedName>
        <fullName evidence="7">Tetratricopeptide repeat protein</fullName>
    </recommendedName>
</protein>
<reference evidence="6" key="1">
    <citation type="submission" date="2018-02" db="EMBL/GenBank/DDBJ databases">
        <authorList>
            <person name="Clavel T."/>
            <person name="Strowig T."/>
        </authorList>
    </citation>
    <scope>NUCLEOTIDE SEQUENCE [LARGE SCALE GENOMIC DNA]</scope>
    <source>
        <strain evidence="6">DSM 103720</strain>
    </source>
</reference>
<keyword evidence="6" id="KW-1185">Reference proteome</keyword>
<dbReference type="SMART" id="SM00028">
    <property type="entry name" value="TPR"/>
    <property type="match status" value="5"/>
</dbReference>
<dbReference type="PANTHER" id="PTHR44858:SF1">
    <property type="entry name" value="UDP-N-ACETYLGLUCOSAMINE--PEPTIDE N-ACETYLGLUCOSAMINYLTRANSFERASE SPINDLY-RELATED"/>
    <property type="match status" value="1"/>
</dbReference>
<evidence type="ECO:0000256" key="2">
    <source>
        <dbReference type="ARBA" id="ARBA00022803"/>
    </source>
</evidence>
<sequence length="292" mass="32199">MKILLNIFRTSILILSILTPCFTATASTAKPEEDSPYMQKVDEADKACNEGKWKEAAEALTAALKLEPGNPSNILLMSNLGIIRFNMGQDSLALAILTDAHVMAPASVTILSNRARVLSALGMEEEAYKDYDLILQLDSTVISPRFHHCLLALRAHKFKTAKADFEFMERNFPSETETNIAGASVLSGTGEFAAAIPYYNKVLEEHKDAEFYSGRGYCHMLCGNLQDASDDINAALSMTPDDGELYLYRAALNKMRYRPDDAKADALKAIELGVDKKRAAQFLDKQSNSKSK</sequence>
<dbReference type="RefSeq" id="WP_107032524.1">
    <property type="nucleotide sequence ID" value="NZ_CAJSYL010000008.1"/>
</dbReference>
<evidence type="ECO:0000256" key="3">
    <source>
        <dbReference type="PROSITE-ProRule" id="PRU00339"/>
    </source>
</evidence>
<dbReference type="InterPro" id="IPR019734">
    <property type="entry name" value="TPR_rpt"/>
</dbReference>
<name>A0A2V1IJ44_9BACT</name>
<evidence type="ECO:0000256" key="4">
    <source>
        <dbReference type="SAM" id="SignalP"/>
    </source>
</evidence>
<dbReference type="InterPro" id="IPR011990">
    <property type="entry name" value="TPR-like_helical_dom_sf"/>
</dbReference>
<dbReference type="PROSITE" id="PS50005">
    <property type="entry name" value="TPR"/>
    <property type="match status" value="1"/>
</dbReference>
<dbReference type="EMBL" id="PUEC01000018">
    <property type="protein sequence ID" value="PWB01801.1"/>
    <property type="molecule type" value="Genomic_DNA"/>
</dbReference>
<evidence type="ECO:0000256" key="1">
    <source>
        <dbReference type="ARBA" id="ARBA00022737"/>
    </source>
</evidence>
<dbReference type="Gene3D" id="1.25.40.10">
    <property type="entry name" value="Tetratricopeptide repeat domain"/>
    <property type="match status" value="2"/>
</dbReference>
<organism evidence="5 6">
    <name type="scientific">Duncaniella muris</name>
    <dbReference type="NCBI Taxonomy" id="2094150"/>
    <lineage>
        <taxon>Bacteria</taxon>
        <taxon>Pseudomonadati</taxon>
        <taxon>Bacteroidota</taxon>
        <taxon>Bacteroidia</taxon>
        <taxon>Bacteroidales</taxon>
        <taxon>Muribaculaceae</taxon>
        <taxon>Duncaniella</taxon>
    </lineage>
</organism>
<feature type="signal peptide" evidence="4">
    <location>
        <begin position="1"/>
        <end position="26"/>
    </location>
</feature>
<feature type="repeat" description="TPR" evidence="3">
    <location>
        <begin position="209"/>
        <end position="242"/>
    </location>
</feature>
<keyword evidence="1" id="KW-0677">Repeat</keyword>
<evidence type="ECO:0000313" key="5">
    <source>
        <dbReference type="EMBL" id="PWB01801.1"/>
    </source>
</evidence>
<dbReference type="PANTHER" id="PTHR44858">
    <property type="entry name" value="TETRATRICOPEPTIDE REPEAT PROTEIN 6"/>
    <property type="match status" value="1"/>
</dbReference>
<dbReference type="SUPFAM" id="SSF48452">
    <property type="entry name" value="TPR-like"/>
    <property type="match status" value="2"/>
</dbReference>
<dbReference type="Proteomes" id="UP000244905">
    <property type="component" value="Unassembled WGS sequence"/>
</dbReference>